<accession>A0A160M8R2</accession>
<dbReference type="AlphaFoldDB" id="A0A160M8R2"/>
<protein>
    <submittedName>
        <fullName evidence="1">Uncharacterized protein</fullName>
    </submittedName>
</protein>
<dbReference type="STRING" id="1196031.A361_07865"/>
<reference evidence="1 2" key="1">
    <citation type="submission" date="2016-04" db="EMBL/GenBank/DDBJ databases">
        <title>Complete genome sequence of Bacillus oceanisediminis strain 2691.</title>
        <authorList>
            <person name="Jeong H."/>
            <person name="Kim H.J."/>
            <person name="Lee D.-W."/>
        </authorList>
    </citation>
    <scope>NUCLEOTIDE SEQUENCE [LARGE SCALE GENOMIC DNA]</scope>
    <source>
        <strain evidence="1 2">2691</strain>
    </source>
</reference>
<gene>
    <name evidence="1" type="ORF">A361_07865</name>
</gene>
<dbReference type="RefSeq" id="WP_019381534.1">
    <property type="nucleotide sequence ID" value="NZ_CP015506.1"/>
</dbReference>
<dbReference type="KEGG" id="bon:A361_07865"/>
<evidence type="ECO:0000313" key="2">
    <source>
        <dbReference type="Proteomes" id="UP000077856"/>
    </source>
</evidence>
<dbReference type="EMBL" id="CP015506">
    <property type="protein sequence ID" value="AND39036.1"/>
    <property type="molecule type" value="Genomic_DNA"/>
</dbReference>
<proteinExistence type="predicted"/>
<evidence type="ECO:0000313" key="1">
    <source>
        <dbReference type="EMBL" id="AND39036.1"/>
    </source>
</evidence>
<dbReference type="Proteomes" id="UP000077856">
    <property type="component" value="Chromosome"/>
</dbReference>
<name>A0A160M8R2_9BACI</name>
<organism evidence="1 2">
    <name type="scientific">Cytobacillus oceanisediminis 2691</name>
    <dbReference type="NCBI Taxonomy" id="1196031"/>
    <lineage>
        <taxon>Bacteria</taxon>
        <taxon>Bacillati</taxon>
        <taxon>Bacillota</taxon>
        <taxon>Bacilli</taxon>
        <taxon>Bacillales</taxon>
        <taxon>Bacillaceae</taxon>
        <taxon>Cytobacillus</taxon>
    </lineage>
</organism>
<sequence length="63" mass="7725">MKTFSVQFNYDKESKIFIKVKCNVMTDPPHYLQSNKWVKDEDTEIYYNMDKVLSFRIYDENDM</sequence>